<dbReference type="InterPro" id="IPR014014">
    <property type="entry name" value="RNA_helicase_DEAD_Q_motif"/>
</dbReference>
<evidence type="ECO:0000313" key="19">
    <source>
        <dbReference type="Proteomes" id="UP001189429"/>
    </source>
</evidence>
<dbReference type="SUPFAM" id="SSF52540">
    <property type="entry name" value="P-loop containing nucleoside triphosphate hydrolases"/>
    <property type="match status" value="1"/>
</dbReference>
<evidence type="ECO:0000256" key="2">
    <source>
        <dbReference type="ARBA" id="ARBA00009334"/>
    </source>
</evidence>
<evidence type="ECO:0000256" key="11">
    <source>
        <dbReference type="ARBA" id="ARBA00037449"/>
    </source>
</evidence>
<evidence type="ECO:0000259" key="15">
    <source>
        <dbReference type="PROSITE" id="PS51192"/>
    </source>
</evidence>
<dbReference type="SMART" id="SM00490">
    <property type="entry name" value="HELICc"/>
    <property type="match status" value="1"/>
</dbReference>
<dbReference type="CDD" id="cd18787">
    <property type="entry name" value="SF2_C_DEAD"/>
    <property type="match status" value="1"/>
</dbReference>
<name>A0ABN9X2E8_9DINO</name>
<keyword evidence="6 13" id="KW-0547">Nucleotide-binding</keyword>
<comment type="caution">
    <text evidence="18">The sequence shown here is derived from an EMBL/GenBank/DDBJ whole genome shotgun (WGS) entry which is preliminary data.</text>
</comment>
<dbReference type="PANTHER" id="PTHR47958">
    <property type="entry name" value="ATP-DEPENDENT RNA HELICASE DBP3"/>
    <property type="match status" value="1"/>
</dbReference>
<evidence type="ECO:0000259" key="17">
    <source>
        <dbReference type="PROSITE" id="PS51195"/>
    </source>
</evidence>
<dbReference type="PROSITE" id="PS00039">
    <property type="entry name" value="DEAD_ATP_HELICASE"/>
    <property type="match status" value="1"/>
</dbReference>
<keyword evidence="5" id="KW-0698">rRNA processing</keyword>
<feature type="compositionally biased region" description="Basic and acidic residues" evidence="14">
    <location>
        <begin position="61"/>
        <end position="70"/>
    </location>
</feature>
<feature type="short sequence motif" description="Q motif" evidence="12">
    <location>
        <begin position="118"/>
        <end position="146"/>
    </location>
</feature>
<dbReference type="InterPro" id="IPR000629">
    <property type="entry name" value="RNA-helicase_DEAD-box_CS"/>
</dbReference>
<evidence type="ECO:0000259" key="16">
    <source>
        <dbReference type="PROSITE" id="PS51194"/>
    </source>
</evidence>
<evidence type="ECO:0000256" key="4">
    <source>
        <dbReference type="ARBA" id="ARBA00022517"/>
    </source>
</evidence>
<proteinExistence type="inferred from homology"/>
<feature type="compositionally biased region" description="Low complexity" evidence="14">
    <location>
        <begin position="48"/>
        <end position="59"/>
    </location>
</feature>
<sequence length="587" mass="62566">MQAASLSDFIKNINAAWEAATAVALEKAKAKAARRAEQDPTRHHAAAKDAAAAEGTALAKTPRDGKRRAEEGEESDSALKRRNGMQGANTPTTLGPEAFRAAHQIVADSRCPDPMETFDAAAPALGPALTRALRALGYVAPTPIQAQAWPAVLQGRDLIAVAKTGSGKTFGFLLPALVRVAERSPQHASGSKPCAKPTCLVLAPTRELVQQIAGEAEKVAHTVRAQVLVVFGGVPKNEQVSNAKQGADVVIATPGRLMDLAAGAPSKNLLPVVSLEDVNYLVLDEADRMLDMGFEPDIRKIAEQCKASGRPEEGGCAPGAHGGSKRQTLFFTATWAMDVQRTARSLASHDALTISVGQGAGGATLSANPLVRQTVFLLEEKEKLPKLHEVLSAELGQGQTCLIFVATKAGCDRLEREVRQHDYGFGERPWCRALHADREQWEREESLQQFRDATAGQLGQQRAVLVATDVAARGLDVPGVAVVVVHDSEGEAAAGAQTFGAYVHRIGRTGRAGRQGRAFALFTPGDPGAAELVQLLEGAGQAVPSRLRDLAGAEWYREAEREGLQRWEKNRRAKEGKARAKAARALR</sequence>
<comment type="function">
    <text evidence="11">ATP-dependent RNA helicase required for 60S ribosomal subunit synthesis. Involved in efficient pre-rRNA processing, predominantly at site A3, which is necessary for the normal formation of 25S and 5.8S rRNAs.</text>
</comment>
<feature type="region of interest" description="Disordered" evidence="14">
    <location>
        <begin position="27"/>
        <end position="94"/>
    </location>
</feature>
<feature type="compositionally biased region" description="Basic and acidic residues" evidence="14">
    <location>
        <begin position="564"/>
        <end position="578"/>
    </location>
</feature>
<organism evidence="18 19">
    <name type="scientific">Prorocentrum cordatum</name>
    <dbReference type="NCBI Taxonomy" id="2364126"/>
    <lineage>
        <taxon>Eukaryota</taxon>
        <taxon>Sar</taxon>
        <taxon>Alveolata</taxon>
        <taxon>Dinophyceae</taxon>
        <taxon>Prorocentrales</taxon>
        <taxon>Prorocentraceae</taxon>
        <taxon>Prorocentrum</taxon>
    </lineage>
</organism>
<feature type="domain" description="Helicase ATP-binding" evidence="15">
    <location>
        <begin position="149"/>
        <end position="353"/>
    </location>
</feature>
<reference evidence="18" key="1">
    <citation type="submission" date="2023-10" db="EMBL/GenBank/DDBJ databases">
        <authorList>
            <person name="Chen Y."/>
            <person name="Shah S."/>
            <person name="Dougan E. K."/>
            <person name="Thang M."/>
            <person name="Chan C."/>
        </authorList>
    </citation>
    <scope>NUCLEOTIDE SEQUENCE [LARGE SCALE GENOMIC DNA]</scope>
</reference>
<accession>A0ABN9X2E8</accession>
<dbReference type="Pfam" id="PF00271">
    <property type="entry name" value="Helicase_C"/>
    <property type="match status" value="1"/>
</dbReference>
<evidence type="ECO:0000256" key="9">
    <source>
        <dbReference type="ARBA" id="ARBA00022840"/>
    </source>
</evidence>
<evidence type="ECO:0000256" key="13">
    <source>
        <dbReference type="RuleBase" id="RU000492"/>
    </source>
</evidence>
<dbReference type="EMBL" id="CAUYUJ010019581">
    <property type="protein sequence ID" value="CAK0892215.1"/>
    <property type="molecule type" value="Genomic_DNA"/>
</dbReference>
<dbReference type="Pfam" id="PF00270">
    <property type="entry name" value="DEAD"/>
    <property type="match status" value="1"/>
</dbReference>
<dbReference type="InterPro" id="IPR011545">
    <property type="entry name" value="DEAD/DEAH_box_helicase_dom"/>
</dbReference>
<dbReference type="PROSITE" id="PS51192">
    <property type="entry name" value="HELICASE_ATP_BIND_1"/>
    <property type="match status" value="1"/>
</dbReference>
<dbReference type="PROSITE" id="PS51194">
    <property type="entry name" value="HELICASE_CTER"/>
    <property type="match status" value="1"/>
</dbReference>
<evidence type="ECO:0000256" key="5">
    <source>
        <dbReference type="ARBA" id="ARBA00022552"/>
    </source>
</evidence>
<dbReference type="CDD" id="cd00268">
    <property type="entry name" value="DEADc"/>
    <property type="match status" value="1"/>
</dbReference>
<comment type="subcellular location">
    <subcellularLocation>
        <location evidence="1">Nucleus</location>
        <location evidence="1">Nucleolus</location>
    </subcellularLocation>
</comment>
<evidence type="ECO:0000256" key="10">
    <source>
        <dbReference type="ARBA" id="ARBA00023242"/>
    </source>
</evidence>
<dbReference type="InterPro" id="IPR001650">
    <property type="entry name" value="Helicase_C-like"/>
</dbReference>
<dbReference type="EC" id="3.6.4.13" evidence="3"/>
<evidence type="ECO:0000256" key="12">
    <source>
        <dbReference type="PROSITE-ProRule" id="PRU00552"/>
    </source>
</evidence>
<keyword evidence="4" id="KW-0690">Ribosome biogenesis</keyword>
<feature type="region of interest" description="Disordered" evidence="14">
    <location>
        <begin position="564"/>
        <end position="587"/>
    </location>
</feature>
<evidence type="ECO:0000256" key="8">
    <source>
        <dbReference type="ARBA" id="ARBA00022806"/>
    </source>
</evidence>
<keyword evidence="19" id="KW-1185">Reference proteome</keyword>
<dbReference type="Gene3D" id="3.40.50.300">
    <property type="entry name" value="P-loop containing nucleotide triphosphate hydrolases"/>
    <property type="match status" value="2"/>
</dbReference>
<dbReference type="Proteomes" id="UP001189429">
    <property type="component" value="Unassembled WGS sequence"/>
</dbReference>
<keyword evidence="10" id="KW-0539">Nucleus</keyword>
<evidence type="ECO:0000256" key="14">
    <source>
        <dbReference type="SAM" id="MobiDB-lite"/>
    </source>
</evidence>
<feature type="compositionally biased region" description="Basic and acidic residues" evidence="14">
    <location>
        <begin position="27"/>
        <end position="42"/>
    </location>
</feature>
<dbReference type="PROSITE" id="PS51195">
    <property type="entry name" value="Q_MOTIF"/>
    <property type="match status" value="1"/>
</dbReference>
<dbReference type="SMART" id="SM00487">
    <property type="entry name" value="DEXDc"/>
    <property type="match status" value="1"/>
</dbReference>
<evidence type="ECO:0000256" key="3">
    <source>
        <dbReference type="ARBA" id="ARBA00012552"/>
    </source>
</evidence>
<evidence type="ECO:0000256" key="6">
    <source>
        <dbReference type="ARBA" id="ARBA00022741"/>
    </source>
</evidence>
<keyword evidence="9 13" id="KW-0067">ATP-binding</keyword>
<dbReference type="InterPro" id="IPR044742">
    <property type="entry name" value="DEAD/DEAH_RhlB"/>
</dbReference>
<evidence type="ECO:0000256" key="1">
    <source>
        <dbReference type="ARBA" id="ARBA00004604"/>
    </source>
</evidence>
<feature type="domain" description="Helicase C-terminal" evidence="16">
    <location>
        <begin position="383"/>
        <end position="551"/>
    </location>
</feature>
<comment type="similarity">
    <text evidence="2">Belongs to the DEAD box helicase family. DDX5/DBP2 subfamily.</text>
</comment>
<dbReference type="InterPro" id="IPR027417">
    <property type="entry name" value="P-loop_NTPase"/>
</dbReference>
<keyword evidence="8 13" id="KW-0347">Helicase</keyword>
<evidence type="ECO:0000256" key="7">
    <source>
        <dbReference type="ARBA" id="ARBA00022801"/>
    </source>
</evidence>
<protein>
    <recommendedName>
        <fullName evidence="3">RNA helicase</fullName>
        <ecNumber evidence="3">3.6.4.13</ecNumber>
    </recommendedName>
</protein>
<dbReference type="InterPro" id="IPR014001">
    <property type="entry name" value="Helicase_ATP-bd"/>
</dbReference>
<gene>
    <name evidence="18" type="ORF">PCOR1329_LOCUS71933</name>
</gene>
<keyword evidence="7 13" id="KW-0378">Hydrolase</keyword>
<feature type="domain" description="DEAD-box RNA helicase Q" evidence="17">
    <location>
        <begin position="118"/>
        <end position="146"/>
    </location>
</feature>
<evidence type="ECO:0000313" key="18">
    <source>
        <dbReference type="EMBL" id="CAK0892215.1"/>
    </source>
</evidence>